<dbReference type="EMBL" id="NIRR01000002">
    <property type="protein sequence ID" value="OWP64676.1"/>
    <property type="molecule type" value="Genomic_DNA"/>
</dbReference>
<keyword evidence="2" id="KW-1185">Reference proteome</keyword>
<protein>
    <submittedName>
        <fullName evidence="1">Uncharacterized protein</fullName>
    </submittedName>
</protein>
<name>A0A246FPJ2_9BACT</name>
<accession>A0A246FPJ2</accession>
<proteinExistence type="predicted"/>
<evidence type="ECO:0000313" key="1">
    <source>
        <dbReference type="EMBL" id="OWP64676.1"/>
    </source>
</evidence>
<dbReference type="AlphaFoldDB" id="A0A246FPJ2"/>
<reference evidence="1 2" key="1">
    <citation type="submission" date="2017-06" db="EMBL/GenBank/DDBJ databases">
        <title>Hymenobacter amundsenii sp. nov. isolated from regoliths in Antarctica.</title>
        <authorList>
            <person name="Sedlacek I."/>
            <person name="Kralova S."/>
            <person name="Pantucek R."/>
            <person name="Svec P."/>
            <person name="Holochova P."/>
            <person name="Stankova E."/>
            <person name="Vrbovska V."/>
            <person name="Busse H.-J."/>
        </authorList>
    </citation>
    <scope>NUCLEOTIDE SEQUENCE [LARGE SCALE GENOMIC DNA]</scope>
    <source>
        <strain evidence="1 2">CCM 8682</strain>
    </source>
</reference>
<sequence>MEKLKKRLGPIQLKYRQIRAESIDTNYQKLALRECQSVSELADRTFFDRMPTIDSSLVLLVLLAH</sequence>
<gene>
    <name evidence="1" type="ORF">CDA63_02640</name>
</gene>
<comment type="caution">
    <text evidence="1">The sequence shown here is derived from an EMBL/GenBank/DDBJ whole genome shotgun (WGS) entry which is preliminary data.</text>
</comment>
<organism evidence="1 2">
    <name type="scientific">Hymenobacter amundsenii</name>
    <dbReference type="NCBI Taxonomy" id="2006685"/>
    <lineage>
        <taxon>Bacteria</taxon>
        <taxon>Pseudomonadati</taxon>
        <taxon>Bacteroidota</taxon>
        <taxon>Cytophagia</taxon>
        <taxon>Cytophagales</taxon>
        <taxon>Hymenobacteraceae</taxon>
        <taxon>Hymenobacter</taxon>
    </lineage>
</organism>
<dbReference type="Proteomes" id="UP000197277">
    <property type="component" value="Unassembled WGS sequence"/>
</dbReference>
<evidence type="ECO:0000313" key="2">
    <source>
        <dbReference type="Proteomes" id="UP000197277"/>
    </source>
</evidence>